<feature type="compositionally biased region" description="Basic and acidic residues" evidence="3">
    <location>
        <begin position="455"/>
        <end position="466"/>
    </location>
</feature>
<feature type="non-terminal residue" evidence="6">
    <location>
        <position position="528"/>
    </location>
</feature>
<keyword evidence="5" id="KW-1185">Reference proteome</keyword>
<dbReference type="GeneID" id="106474865"/>
<evidence type="ECO:0000256" key="1">
    <source>
        <dbReference type="ARBA" id="ARBA00022443"/>
    </source>
</evidence>
<dbReference type="PANTHER" id="PTHR12287">
    <property type="entry name" value="EPIDERMAL GROWTH FACTOR RECEPTOR KINASE SUBSTRATE EPS8-RELATED PROTEIN"/>
    <property type="match status" value="1"/>
</dbReference>
<dbReference type="SUPFAM" id="SSF50044">
    <property type="entry name" value="SH3-domain"/>
    <property type="match status" value="1"/>
</dbReference>
<dbReference type="Pfam" id="PF00018">
    <property type="entry name" value="SH3_1"/>
    <property type="match status" value="1"/>
</dbReference>
<evidence type="ECO:0000256" key="3">
    <source>
        <dbReference type="SAM" id="MobiDB-lite"/>
    </source>
</evidence>
<feature type="region of interest" description="Disordered" evidence="3">
    <location>
        <begin position="444"/>
        <end position="480"/>
    </location>
</feature>
<dbReference type="InterPro" id="IPR039801">
    <property type="entry name" value="EPS8-like"/>
</dbReference>
<feature type="region of interest" description="Disordered" evidence="3">
    <location>
        <begin position="106"/>
        <end position="125"/>
    </location>
</feature>
<feature type="compositionally biased region" description="Polar residues" evidence="3">
    <location>
        <begin position="444"/>
        <end position="454"/>
    </location>
</feature>
<feature type="region of interest" description="Disordered" evidence="3">
    <location>
        <begin position="40"/>
        <end position="74"/>
    </location>
</feature>
<feature type="domain" description="SH3" evidence="4">
    <location>
        <begin position="372"/>
        <end position="431"/>
    </location>
</feature>
<dbReference type="InterPro" id="IPR001452">
    <property type="entry name" value="SH3_domain"/>
</dbReference>
<feature type="compositionally biased region" description="Low complexity" evidence="3">
    <location>
        <begin position="64"/>
        <end position="74"/>
    </location>
</feature>
<reference evidence="6" key="1">
    <citation type="submission" date="2025-08" db="UniProtKB">
        <authorList>
            <consortium name="RefSeq"/>
        </authorList>
    </citation>
    <scope>IDENTIFICATION</scope>
    <source>
        <tissue evidence="6">Muscle</tissue>
    </source>
</reference>
<protein>
    <submittedName>
        <fullName evidence="6">Epidermal growth factor receptor kinase substrate 8-like</fullName>
    </submittedName>
</protein>
<evidence type="ECO:0000259" key="4">
    <source>
        <dbReference type="PROSITE" id="PS50002"/>
    </source>
</evidence>
<accession>A0ABM1TSJ8</accession>
<dbReference type="RefSeq" id="XP_022258854.1">
    <property type="nucleotide sequence ID" value="XM_022403146.1"/>
</dbReference>
<dbReference type="SMART" id="SM00326">
    <property type="entry name" value="SH3"/>
    <property type="match status" value="1"/>
</dbReference>
<feature type="compositionally biased region" description="Polar residues" evidence="3">
    <location>
        <begin position="9"/>
        <end position="23"/>
    </location>
</feature>
<evidence type="ECO:0000313" key="5">
    <source>
        <dbReference type="Proteomes" id="UP000694941"/>
    </source>
</evidence>
<keyword evidence="1 2" id="KW-0728">SH3 domain</keyword>
<dbReference type="Pfam" id="PF22975">
    <property type="entry name" value="EPS8_2nd"/>
    <property type="match status" value="1"/>
</dbReference>
<evidence type="ECO:0000256" key="2">
    <source>
        <dbReference type="PROSITE-ProRule" id="PRU00192"/>
    </source>
</evidence>
<proteinExistence type="predicted"/>
<dbReference type="Proteomes" id="UP000694941">
    <property type="component" value="Unplaced"/>
</dbReference>
<dbReference type="InterPro" id="IPR055093">
    <property type="entry name" value="EPS8_2nd"/>
</dbReference>
<sequence>MENDRRITPPSTYNLSSEPPNGTTREEQVHMFNTAVKTYDLTRTDSRSPSIHRGRSDHLRSNISCESNEEPTTSENNITQLNRCFDDIERFIARIRHAEAAVKELERRQKKRKNKNKDLGDGMLSMRTKPPSVQEFLDIFQTFKLSFNLLGKLKNHIHDPDAPGMVHFLFPPLSVIVDAAREANHGHNLAAKVVIPPITGEAVHLLEDCCTPTERDLWYSLGDTWILPQKRWNDSREDVYPELADGWGSEFVFEEDGWRSEVSGPAAPSADQIIRQNELKRGSEEFHELRRPLVMTSDPVRSYDDGNFFRSEHEPQYSVYNTSHHPYREGSSQRDFRYVRSNESTDSIVQTGEPQPSLERHQNQWLEELTSSGTKIVVVLSSRTANNDKELSVLRGDILKVIDDSRKWWRVRNYRNEMGYVPHTIVTSYQDVVREIETVSHSFNRSGTSINSQAEQDKFEEGDPGSRHYYGPQKPIPPPAQADWVQKERRDICTNTSPASSVVEDLHTSKDGSTSTFPIITTAPLKGR</sequence>
<dbReference type="PROSITE" id="PS50002">
    <property type="entry name" value="SH3"/>
    <property type="match status" value="1"/>
</dbReference>
<gene>
    <name evidence="6" type="primary">LOC106474865</name>
</gene>
<dbReference type="PANTHER" id="PTHR12287:SF23">
    <property type="entry name" value="AROUSER, ISOFORM A-RELATED"/>
    <property type="match status" value="1"/>
</dbReference>
<feature type="region of interest" description="Disordered" evidence="3">
    <location>
        <begin position="1"/>
        <end position="26"/>
    </location>
</feature>
<evidence type="ECO:0000313" key="6">
    <source>
        <dbReference type="RefSeq" id="XP_022258854.1"/>
    </source>
</evidence>
<dbReference type="Gene3D" id="2.30.30.40">
    <property type="entry name" value="SH3 Domains"/>
    <property type="match status" value="1"/>
</dbReference>
<feature type="region of interest" description="Disordered" evidence="3">
    <location>
        <begin position="495"/>
        <end position="528"/>
    </location>
</feature>
<dbReference type="InterPro" id="IPR036028">
    <property type="entry name" value="SH3-like_dom_sf"/>
</dbReference>
<organism evidence="5 6">
    <name type="scientific">Limulus polyphemus</name>
    <name type="common">Atlantic horseshoe crab</name>
    <dbReference type="NCBI Taxonomy" id="6850"/>
    <lineage>
        <taxon>Eukaryota</taxon>
        <taxon>Metazoa</taxon>
        <taxon>Ecdysozoa</taxon>
        <taxon>Arthropoda</taxon>
        <taxon>Chelicerata</taxon>
        <taxon>Merostomata</taxon>
        <taxon>Xiphosura</taxon>
        <taxon>Limulidae</taxon>
        <taxon>Limulus</taxon>
    </lineage>
</organism>
<name>A0ABM1TSJ8_LIMPO</name>